<evidence type="ECO:0000313" key="2">
    <source>
        <dbReference type="EMBL" id="TNN76835.1"/>
    </source>
</evidence>
<dbReference type="EMBL" id="SRLO01000089">
    <property type="protein sequence ID" value="TNN76835.1"/>
    <property type="molecule type" value="Genomic_DNA"/>
</dbReference>
<evidence type="ECO:0000256" key="1">
    <source>
        <dbReference type="SAM" id="MobiDB-lite"/>
    </source>
</evidence>
<sequence length="115" mass="13162">MEAKERRDEPRREHEGHEGTGTAVVHGDGPQGTAPAENPRESDGRMEPKEPSILLSRHAPRRTHVVQKKEWTWDESKMMVMQDPIYRCEEVFISEYTQSGFRGPPACVPCQYTVL</sequence>
<comment type="caution">
    <text evidence="2">The sequence shown here is derived from an EMBL/GenBank/DDBJ whole genome shotgun (WGS) entry which is preliminary data.</text>
</comment>
<dbReference type="OrthoDB" id="10608247at2759"/>
<feature type="region of interest" description="Disordered" evidence="1">
    <location>
        <begin position="1"/>
        <end position="61"/>
    </location>
</feature>
<reference evidence="2 3" key="1">
    <citation type="submission" date="2019-03" db="EMBL/GenBank/DDBJ databases">
        <title>First draft genome of Liparis tanakae, snailfish: a comprehensive survey of snailfish specific genes.</title>
        <authorList>
            <person name="Kim W."/>
            <person name="Song I."/>
            <person name="Jeong J.-H."/>
            <person name="Kim D."/>
            <person name="Kim S."/>
            <person name="Ryu S."/>
            <person name="Song J.Y."/>
            <person name="Lee S.K."/>
        </authorList>
    </citation>
    <scope>NUCLEOTIDE SEQUENCE [LARGE SCALE GENOMIC DNA]</scope>
    <source>
        <tissue evidence="2">Muscle</tissue>
    </source>
</reference>
<evidence type="ECO:0000313" key="3">
    <source>
        <dbReference type="Proteomes" id="UP000314294"/>
    </source>
</evidence>
<gene>
    <name evidence="2" type="ORF">EYF80_012888</name>
</gene>
<name>A0A4Z2IGM4_9TELE</name>
<keyword evidence="3" id="KW-1185">Reference proteome</keyword>
<feature type="compositionally biased region" description="Basic and acidic residues" evidence="1">
    <location>
        <begin position="1"/>
        <end position="18"/>
    </location>
</feature>
<feature type="compositionally biased region" description="Basic and acidic residues" evidence="1">
    <location>
        <begin position="38"/>
        <end position="50"/>
    </location>
</feature>
<protein>
    <submittedName>
        <fullName evidence="2">Uncharacterized protein</fullName>
    </submittedName>
</protein>
<organism evidence="2 3">
    <name type="scientific">Liparis tanakae</name>
    <name type="common">Tanaka's snailfish</name>
    <dbReference type="NCBI Taxonomy" id="230148"/>
    <lineage>
        <taxon>Eukaryota</taxon>
        <taxon>Metazoa</taxon>
        <taxon>Chordata</taxon>
        <taxon>Craniata</taxon>
        <taxon>Vertebrata</taxon>
        <taxon>Euteleostomi</taxon>
        <taxon>Actinopterygii</taxon>
        <taxon>Neopterygii</taxon>
        <taxon>Teleostei</taxon>
        <taxon>Neoteleostei</taxon>
        <taxon>Acanthomorphata</taxon>
        <taxon>Eupercaria</taxon>
        <taxon>Perciformes</taxon>
        <taxon>Cottioidei</taxon>
        <taxon>Cottales</taxon>
        <taxon>Liparidae</taxon>
        <taxon>Liparis</taxon>
    </lineage>
</organism>
<proteinExistence type="predicted"/>
<dbReference type="AlphaFoldDB" id="A0A4Z2IGM4"/>
<dbReference type="Proteomes" id="UP000314294">
    <property type="component" value="Unassembled WGS sequence"/>
</dbReference>
<accession>A0A4Z2IGM4</accession>